<keyword evidence="4" id="KW-0808">Transferase</keyword>
<evidence type="ECO:0000256" key="1">
    <source>
        <dbReference type="ARBA" id="ARBA00004236"/>
    </source>
</evidence>
<comment type="caution">
    <text evidence="7">The sequence shown here is derived from an EMBL/GenBank/DDBJ whole genome shotgun (WGS) entry which is preliminary data.</text>
</comment>
<evidence type="ECO:0000313" key="8">
    <source>
        <dbReference type="Proteomes" id="UP000646946"/>
    </source>
</evidence>
<evidence type="ECO:0000256" key="3">
    <source>
        <dbReference type="ARBA" id="ARBA00022676"/>
    </source>
</evidence>
<keyword evidence="8" id="KW-1185">Reference proteome</keyword>
<dbReference type="GO" id="GO:0016757">
    <property type="term" value="F:glycosyltransferase activity"/>
    <property type="evidence" value="ECO:0007669"/>
    <property type="project" value="UniProtKB-KW"/>
</dbReference>
<sequence length="233" mass="26915">MISVVIPTLNEEKYLEICLLSLENQTLPRNKYEVIVVDGRSKDNTIKIAKRYADKVIFQKGKGAANARNHGIRAATHDIIAYVDADLILAKDWLEKAVKVFEDTRVVCVSGRTLPQEQHIYSWINFTIADVYAKICYYTKLPNVMGPHMSFKKDILKKCGGFNEEIPTLEDYEIAFRIVKYGKLIYHSRLIAYASSRRFKKFGYLNTFFRFLYDGFRIFAGLKPTQKHSYGAF</sequence>
<dbReference type="PANTHER" id="PTHR43646">
    <property type="entry name" value="GLYCOSYLTRANSFERASE"/>
    <property type="match status" value="1"/>
</dbReference>
<reference evidence="7 8" key="1">
    <citation type="journal article" name="Nat. Commun.">
        <title>Undinarchaeota illuminate DPANN phylogeny and the impact of gene transfer on archaeal evolution.</title>
        <authorList>
            <person name="Dombrowski N."/>
            <person name="Williams T.A."/>
            <person name="Sun J."/>
            <person name="Woodcroft B.J."/>
            <person name="Lee J.H."/>
            <person name="Minh B.Q."/>
            <person name="Rinke C."/>
            <person name="Spang A."/>
        </authorList>
    </citation>
    <scope>NUCLEOTIDE SEQUENCE [LARGE SCALE GENOMIC DNA]</scope>
    <source>
        <strain evidence="7">MAG_bin1129</strain>
    </source>
</reference>
<evidence type="ECO:0000313" key="7">
    <source>
        <dbReference type="EMBL" id="HIK00154.1"/>
    </source>
</evidence>
<evidence type="ECO:0000256" key="5">
    <source>
        <dbReference type="ARBA" id="ARBA00023136"/>
    </source>
</evidence>
<comment type="subcellular location">
    <subcellularLocation>
        <location evidence="1">Cell membrane</location>
    </subcellularLocation>
</comment>
<keyword evidence="3" id="KW-0328">Glycosyltransferase</keyword>
<dbReference type="Proteomes" id="UP000646946">
    <property type="component" value="Unassembled WGS sequence"/>
</dbReference>
<dbReference type="InterPro" id="IPR029044">
    <property type="entry name" value="Nucleotide-diphossugar_trans"/>
</dbReference>
<evidence type="ECO:0000256" key="2">
    <source>
        <dbReference type="ARBA" id="ARBA00022475"/>
    </source>
</evidence>
<name>A0A832UZH3_9ARCH</name>
<dbReference type="AlphaFoldDB" id="A0A832UZH3"/>
<gene>
    <name evidence="7" type="ORF">H1016_01285</name>
</gene>
<organism evidence="7 8">
    <name type="scientific">Candidatus Naiadarchaeum limnaeum</name>
    <dbReference type="NCBI Taxonomy" id="2756139"/>
    <lineage>
        <taxon>Archaea</taxon>
        <taxon>Candidatus Undinarchaeota</taxon>
        <taxon>Candidatus Undinarchaeia</taxon>
        <taxon>Candidatus Naiadarchaeales</taxon>
        <taxon>Candidatus Naiadarchaeaceae</taxon>
        <taxon>Candidatus Naiadarchaeum</taxon>
    </lineage>
</organism>
<evidence type="ECO:0000259" key="6">
    <source>
        <dbReference type="Pfam" id="PF00535"/>
    </source>
</evidence>
<dbReference type="InterPro" id="IPR001173">
    <property type="entry name" value="Glyco_trans_2-like"/>
</dbReference>
<dbReference type="GO" id="GO:0005886">
    <property type="term" value="C:plasma membrane"/>
    <property type="evidence" value="ECO:0007669"/>
    <property type="project" value="UniProtKB-SubCell"/>
</dbReference>
<evidence type="ECO:0000256" key="4">
    <source>
        <dbReference type="ARBA" id="ARBA00022679"/>
    </source>
</evidence>
<dbReference type="Gene3D" id="3.90.550.10">
    <property type="entry name" value="Spore Coat Polysaccharide Biosynthesis Protein SpsA, Chain A"/>
    <property type="match status" value="1"/>
</dbReference>
<dbReference type="SUPFAM" id="SSF53448">
    <property type="entry name" value="Nucleotide-diphospho-sugar transferases"/>
    <property type="match status" value="1"/>
</dbReference>
<keyword evidence="5" id="KW-0472">Membrane</keyword>
<dbReference type="Pfam" id="PF00535">
    <property type="entry name" value="Glycos_transf_2"/>
    <property type="match status" value="1"/>
</dbReference>
<accession>A0A832UZH3</accession>
<dbReference type="EMBL" id="DVAB01000012">
    <property type="protein sequence ID" value="HIK00154.1"/>
    <property type="molecule type" value="Genomic_DNA"/>
</dbReference>
<proteinExistence type="predicted"/>
<keyword evidence="2" id="KW-1003">Cell membrane</keyword>
<protein>
    <submittedName>
        <fullName evidence="7">Glycosyltransferase</fullName>
    </submittedName>
</protein>
<feature type="domain" description="Glycosyltransferase 2-like" evidence="6">
    <location>
        <begin position="3"/>
        <end position="159"/>
    </location>
</feature>
<dbReference type="PANTHER" id="PTHR43646:SF2">
    <property type="entry name" value="GLYCOSYLTRANSFERASE 2-LIKE DOMAIN-CONTAINING PROTEIN"/>
    <property type="match status" value="1"/>
</dbReference>